<dbReference type="EMBL" id="BK014916">
    <property type="protein sequence ID" value="DAD82306.1"/>
    <property type="molecule type" value="Genomic_DNA"/>
</dbReference>
<evidence type="ECO:0000313" key="1">
    <source>
        <dbReference type="EMBL" id="DAD82306.1"/>
    </source>
</evidence>
<protein>
    <submittedName>
        <fullName evidence="1">Uncharacterized protein</fullName>
    </submittedName>
</protein>
<name>A0A8S5MJ94_9CAUD</name>
<proteinExistence type="predicted"/>
<reference evidence="1" key="1">
    <citation type="journal article" date="2021" name="Proc. Natl. Acad. Sci. U.S.A.">
        <title>A Catalog of Tens of Thousands of Viruses from Human Metagenomes Reveals Hidden Associations with Chronic Diseases.</title>
        <authorList>
            <person name="Tisza M.J."/>
            <person name="Buck C.B."/>
        </authorList>
    </citation>
    <scope>NUCLEOTIDE SEQUENCE</scope>
    <source>
        <strain evidence="1">CtcfK29</strain>
    </source>
</reference>
<accession>A0A8S5MJ94</accession>
<sequence>MKIAILDYQEGSITIKNVPKELEELDGDDILTNMGFCQNTTEYMIADDQLPISIETKGCTIYTALK</sequence>
<organism evidence="1">
    <name type="scientific">CrAss-like virus sp. ctcfK29</name>
    <dbReference type="NCBI Taxonomy" id="2826827"/>
    <lineage>
        <taxon>Viruses</taxon>
        <taxon>Duplodnaviria</taxon>
        <taxon>Heunggongvirae</taxon>
        <taxon>Uroviricota</taxon>
        <taxon>Caudoviricetes</taxon>
        <taxon>Crassvirales</taxon>
    </lineage>
</organism>